<evidence type="ECO:0000256" key="1">
    <source>
        <dbReference type="ARBA" id="ARBA00022679"/>
    </source>
</evidence>
<dbReference type="AlphaFoldDB" id="A0A1J3DJ51"/>
<keyword evidence="1 2" id="KW-0808">Transferase</keyword>
<dbReference type="GO" id="GO:0016740">
    <property type="term" value="F:transferase activity"/>
    <property type="evidence" value="ECO:0007669"/>
    <property type="project" value="UniProtKB-KW"/>
</dbReference>
<dbReference type="PANTHER" id="PTHR31896:SF31">
    <property type="entry name" value="HXXXD-TYPE ACYL-TRANSFERASE FAMILY PROTEIN"/>
    <property type="match status" value="1"/>
</dbReference>
<protein>
    <submittedName>
        <fullName evidence="2">Putative acetyltransferase</fullName>
    </submittedName>
</protein>
<dbReference type="Gene3D" id="3.30.559.10">
    <property type="entry name" value="Chloramphenicol acetyltransferase-like domain"/>
    <property type="match status" value="2"/>
</dbReference>
<evidence type="ECO:0000313" key="2">
    <source>
        <dbReference type="EMBL" id="JAU20027.1"/>
    </source>
</evidence>
<reference evidence="2" key="1">
    <citation type="submission" date="2016-07" db="EMBL/GenBank/DDBJ databases">
        <title>De novo transcriptome assembly of four accessions of the metal hyperaccumulator plant Noccaea caerulescens.</title>
        <authorList>
            <person name="Blande D."/>
            <person name="Halimaa P."/>
            <person name="Tervahauta A.I."/>
            <person name="Aarts M.G."/>
            <person name="Karenlampi S.O."/>
        </authorList>
    </citation>
    <scope>NUCLEOTIDE SEQUENCE</scope>
</reference>
<dbReference type="InterPro" id="IPR051283">
    <property type="entry name" value="Sec_Metabolite_Acyltrans"/>
</dbReference>
<sequence length="447" mass="49653">MADVTVISSSIVRPGNIDQSGQTKIHLTPCDLNLLYLDYTQRGLLFRKPDPKTSFISRLKTSLSTVLEIYFPFAGRLVKVDNHEDNTVSFCIDCDVDGSGVKFVHAVAESVSVSDLLQPDGSVPEIFNLFFPMNGVKSIDGVSEPLLALQVTEMKDGVFISFGYNHMVADGASIWGFFRTWSKICFNGQREKIKPLVLRGWFLDGIDFPIHIPVTEAKTATTSREISTKQRVFHFTKKNIYDLKTKVNEEVGSSEQKVSSLQAVSAHMWRSIIRNSDLSNKEDVARCIVAVDLRQRLDPPLEKECFGNVVYNAIATATVGELQDRGLGWAALQISKMLRSLTNEDYRTFAEDWVRNAKIPITFGGESRMAGNSIIVSGSPRFEVYDNDFGWGGPIATRTGRGNSISGKLVLFRGIEDGSIDIHATLFSDVLVKLLADVEFMENVTIT</sequence>
<dbReference type="InterPro" id="IPR023213">
    <property type="entry name" value="CAT-like_dom_sf"/>
</dbReference>
<proteinExistence type="predicted"/>
<dbReference type="EMBL" id="GEVI01012293">
    <property type="protein sequence ID" value="JAU20027.1"/>
    <property type="molecule type" value="Transcribed_RNA"/>
</dbReference>
<dbReference type="PANTHER" id="PTHR31896">
    <property type="entry name" value="FAMILY REGULATORY PROTEIN, PUTATIVE (AFU_ORTHOLOGUE AFUA_3G14730)-RELATED"/>
    <property type="match status" value="1"/>
</dbReference>
<gene>
    <name evidence="2" type="ORF">GA_TR17886_c0_g1_i1_g.57001</name>
</gene>
<organism evidence="2">
    <name type="scientific">Noccaea caerulescens</name>
    <name type="common">Alpine penny-cress</name>
    <name type="synonym">Thlaspi caerulescens</name>
    <dbReference type="NCBI Taxonomy" id="107243"/>
    <lineage>
        <taxon>Eukaryota</taxon>
        <taxon>Viridiplantae</taxon>
        <taxon>Streptophyta</taxon>
        <taxon>Embryophyta</taxon>
        <taxon>Tracheophyta</taxon>
        <taxon>Spermatophyta</taxon>
        <taxon>Magnoliopsida</taxon>
        <taxon>eudicotyledons</taxon>
        <taxon>Gunneridae</taxon>
        <taxon>Pentapetalae</taxon>
        <taxon>rosids</taxon>
        <taxon>malvids</taxon>
        <taxon>Brassicales</taxon>
        <taxon>Brassicaceae</taxon>
        <taxon>Coluteocarpeae</taxon>
        <taxon>Noccaea</taxon>
    </lineage>
</organism>
<name>A0A1J3DJ51_NOCCA</name>
<dbReference type="Pfam" id="PF02458">
    <property type="entry name" value="Transferase"/>
    <property type="match status" value="1"/>
</dbReference>
<accession>A0A1J3DJ51</accession>